<reference evidence="1 2" key="1">
    <citation type="submission" date="2006-10" db="EMBL/GenBank/DDBJ databases">
        <authorList>
            <person name="Fleischmann R.D."/>
            <person name="Dodson R.J."/>
            <person name="Haft D.H."/>
            <person name="Merkel J.S."/>
            <person name="Nelson W.C."/>
            <person name="Fraser C.M."/>
        </authorList>
    </citation>
    <scope>NUCLEOTIDE SEQUENCE [LARGE SCALE GENOMIC DNA]</scope>
    <source>
        <strain evidence="2">ATCC 700084 / mc(2)155</strain>
    </source>
</reference>
<evidence type="ECO:0000313" key="1">
    <source>
        <dbReference type="EMBL" id="ABK69826.1"/>
    </source>
</evidence>
<name>A0R4P3_MYCS2</name>
<evidence type="ECO:0000313" key="2">
    <source>
        <dbReference type="Proteomes" id="UP000000757"/>
    </source>
</evidence>
<sequence length="31" mass="3519">MEKYARSSRRNSSCSGVYPIRIRCILTAQAT</sequence>
<organism evidence="1 2">
    <name type="scientific">Mycolicibacterium smegmatis (strain ATCC 700084 / mc(2)155)</name>
    <name type="common">Mycobacterium smegmatis</name>
    <dbReference type="NCBI Taxonomy" id="246196"/>
    <lineage>
        <taxon>Bacteria</taxon>
        <taxon>Bacillati</taxon>
        <taxon>Actinomycetota</taxon>
        <taxon>Actinomycetes</taxon>
        <taxon>Mycobacteriales</taxon>
        <taxon>Mycobacteriaceae</taxon>
        <taxon>Mycolicibacterium</taxon>
    </lineage>
</organism>
<dbReference type="KEGG" id="msm:MSMEG_5905"/>
<proteinExistence type="predicted"/>
<accession>A0R4P3</accession>
<protein>
    <submittedName>
        <fullName evidence="1">Uncharacterized protein</fullName>
    </submittedName>
</protein>
<dbReference type="EMBL" id="CP000480">
    <property type="protein sequence ID" value="ABK69826.1"/>
    <property type="molecule type" value="Genomic_DNA"/>
</dbReference>
<dbReference type="STRING" id="246196.MSMEG_5905"/>
<dbReference type="AlphaFoldDB" id="A0R4P3"/>
<dbReference type="Proteomes" id="UP000000757">
    <property type="component" value="Chromosome"/>
</dbReference>
<keyword evidence="2" id="KW-1185">Reference proteome</keyword>
<gene>
    <name evidence="1" type="ordered locus">MSMEG_5905</name>
</gene>